<accession>A0ABR2JJS6</accession>
<name>A0ABR2JJS6_9EUKA</name>
<evidence type="ECO:0000313" key="2">
    <source>
        <dbReference type="Proteomes" id="UP001470230"/>
    </source>
</evidence>
<proteinExistence type="predicted"/>
<sequence length="147" mass="16978">MSMKKSLTFTIIRTTKQMFEHRYPPDFQFLSIAIGNFQTSLDLNNYYCAGSKDYVGINAVFTLSDYRTSDGIKLKWGDNAQVINEIENTTKTIMMNCVYNYGITYKLEIGSPLEEKDFSSIQKQNIHSFLHKSSLERKLPKIDFACE</sequence>
<reference evidence="1 2" key="1">
    <citation type="submission" date="2024-04" db="EMBL/GenBank/DDBJ databases">
        <title>Tritrichomonas musculus Genome.</title>
        <authorList>
            <person name="Alves-Ferreira E."/>
            <person name="Grigg M."/>
            <person name="Lorenzi H."/>
            <person name="Galac M."/>
        </authorList>
    </citation>
    <scope>NUCLEOTIDE SEQUENCE [LARGE SCALE GENOMIC DNA]</scope>
    <source>
        <strain evidence="1 2">EAF2021</strain>
    </source>
</reference>
<keyword evidence="2" id="KW-1185">Reference proteome</keyword>
<dbReference type="Proteomes" id="UP001470230">
    <property type="component" value="Unassembled WGS sequence"/>
</dbReference>
<protein>
    <submittedName>
        <fullName evidence="1">Uncharacterized protein</fullName>
    </submittedName>
</protein>
<gene>
    <name evidence="1" type="ORF">M9Y10_004899</name>
</gene>
<evidence type="ECO:0000313" key="1">
    <source>
        <dbReference type="EMBL" id="KAK8878135.1"/>
    </source>
</evidence>
<comment type="caution">
    <text evidence="1">The sequence shown here is derived from an EMBL/GenBank/DDBJ whole genome shotgun (WGS) entry which is preliminary data.</text>
</comment>
<dbReference type="EMBL" id="JAPFFF010000011">
    <property type="protein sequence ID" value="KAK8878135.1"/>
    <property type="molecule type" value="Genomic_DNA"/>
</dbReference>
<organism evidence="1 2">
    <name type="scientific">Tritrichomonas musculus</name>
    <dbReference type="NCBI Taxonomy" id="1915356"/>
    <lineage>
        <taxon>Eukaryota</taxon>
        <taxon>Metamonada</taxon>
        <taxon>Parabasalia</taxon>
        <taxon>Tritrichomonadida</taxon>
        <taxon>Tritrichomonadidae</taxon>
        <taxon>Tritrichomonas</taxon>
    </lineage>
</organism>